<feature type="transmembrane region" description="Helical" evidence="9">
    <location>
        <begin position="145"/>
        <end position="163"/>
    </location>
</feature>
<gene>
    <name evidence="10" type="ORF">H8792_004875</name>
</gene>
<comment type="caution">
    <text evidence="10">The sequence shown here is derived from an EMBL/GenBank/DDBJ whole genome shotgun (WGS) entry which is preliminary data.</text>
</comment>
<evidence type="ECO:0000256" key="1">
    <source>
        <dbReference type="ARBA" id="ARBA00004429"/>
    </source>
</evidence>
<dbReference type="InterPro" id="IPR007272">
    <property type="entry name" value="Sulf_transp_TsuA/YedE"/>
</dbReference>
<feature type="transmembrane region" description="Helical" evidence="9">
    <location>
        <begin position="222"/>
        <end position="242"/>
    </location>
</feature>
<dbReference type="RefSeq" id="WP_185977805.1">
    <property type="nucleotide sequence ID" value="NZ_JACBGI020000005.1"/>
</dbReference>
<evidence type="ECO:0000256" key="9">
    <source>
        <dbReference type="SAM" id="Phobius"/>
    </source>
</evidence>
<evidence type="ECO:0000313" key="10">
    <source>
        <dbReference type="EMBL" id="MBF6057667.1"/>
    </source>
</evidence>
<dbReference type="PANTHER" id="PTHR30574">
    <property type="entry name" value="INNER MEMBRANE PROTEIN YEDE"/>
    <property type="match status" value="1"/>
</dbReference>
<evidence type="ECO:0000256" key="6">
    <source>
        <dbReference type="ARBA" id="ARBA00022989"/>
    </source>
</evidence>
<keyword evidence="2" id="KW-0813">Transport</keyword>
<keyword evidence="11" id="KW-1185">Reference proteome</keyword>
<sequence length="403" mass="44281">MFFTIYHSGVRSRRGKEFVAALFVLFGLIWLAKSVGNIGLLILGIALGVVFHYFSFGFAGFWRQAILERKTIGMRSHLLLLAIGAVLFFPSLALLPNLGFEVSGAIRPLGLNVLIGAFVFGVGMTLVGSCSSGTLRQMGALNWRFYYVFLWMIIGGTVAAAQMDFWLELPTLGTFSAAIDIPWYFGLLMHLAVILGLYYLLLQWERSEFDSVEPLCNKENRLFLSPLVLAALLLAILNYLILLVSQYPWAISWIFPKLGILGIQALSLPIDWEFWEFVGQNEVALSKGVLDDSIMLTSLGMVIGVSLAFWGQVFLYGKEKSEISESKSFCGGCEQIKSLALTAITGALMGYGAVIAFGCNVGGFFSGIISGSLHGWLWMFSALLGMTLTLFVGRQFRSTKAPA</sequence>
<evidence type="ECO:0000256" key="8">
    <source>
        <dbReference type="ARBA" id="ARBA00035655"/>
    </source>
</evidence>
<feature type="transmembrane region" description="Helical" evidence="9">
    <location>
        <begin position="183"/>
        <end position="201"/>
    </location>
</feature>
<comment type="similarity">
    <text evidence="8">Belongs to the TsuA/YedE (TC 9.B.102) family.</text>
</comment>
<keyword evidence="3" id="KW-1003">Cell membrane</keyword>
<feature type="transmembrane region" description="Helical" evidence="9">
    <location>
        <begin position="338"/>
        <end position="369"/>
    </location>
</feature>
<feature type="transmembrane region" description="Helical" evidence="9">
    <location>
        <begin position="294"/>
        <end position="317"/>
    </location>
</feature>
<evidence type="ECO:0000313" key="11">
    <source>
        <dbReference type="Proteomes" id="UP001193680"/>
    </source>
</evidence>
<protein>
    <submittedName>
        <fullName evidence="10">YeeE/YedE family protein</fullName>
    </submittedName>
</protein>
<dbReference type="PANTHER" id="PTHR30574:SF1">
    <property type="entry name" value="SULPHUR TRANSPORT DOMAIN-CONTAINING PROTEIN"/>
    <property type="match status" value="1"/>
</dbReference>
<feature type="transmembrane region" description="Helical" evidence="9">
    <location>
        <begin position="74"/>
        <end position="93"/>
    </location>
</feature>
<feature type="transmembrane region" description="Helical" evidence="9">
    <location>
        <begin position="113"/>
        <end position="133"/>
    </location>
</feature>
<feature type="transmembrane region" description="Helical" evidence="9">
    <location>
        <begin position="375"/>
        <end position="393"/>
    </location>
</feature>
<name>A0ABS0BV08_9GAMM</name>
<keyword evidence="6 9" id="KW-1133">Transmembrane helix</keyword>
<evidence type="ECO:0000256" key="7">
    <source>
        <dbReference type="ARBA" id="ARBA00023136"/>
    </source>
</evidence>
<feature type="transmembrane region" description="Helical" evidence="9">
    <location>
        <begin position="38"/>
        <end position="62"/>
    </location>
</feature>
<organism evidence="10 11">
    <name type="scientific">Thiomicrorhabdus heinhorstiae</name>
    <dbReference type="NCBI Taxonomy" id="2748010"/>
    <lineage>
        <taxon>Bacteria</taxon>
        <taxon>Pseudomonadati</taxon>
        <taxon>Pseudomonadota</taxon>
        <taxon>Gammaproteobacteria</taxon>
        <taxon>Thiotrichales</taxon>
        <taxon>Piscirickettsiaceae</taxon>
        <taxon>Thiomicrorhabdus</taxon>
    </lineage>
</organism>
<keyword evidence="4" id="KW-0997">Cell inner membrane</keyword>
<comment type="subcellular location">
    <subcellularLocation>
        <location evidence="1">Cell inner membrane</location>
        <topology evidence="1">Multi-pass membrane protein</topology>
    </subcellularLocation>
</comment>
<accession>A0ABS0BV08</accession>
<evidence type="ECO:0000256" key="3">
    <source>
        <dbReference type="ARBA" id="ARBA00022475"/>
    </source>
</evidence>
<dbReference type="Pfam" id="PF04143">
    <property type="entry name" value="Sulf_transp"/>
    <property type="match status" value="1"/>
</dbReference>
<evidence type="ECO:0000256" key="5">
    <source>
        <dbReference type="ARBA" id="ARBA00022692"/>
    </source>
</evidence>
<feature type="transmembrane region" description="Helical" evidence="9">
    <location>
        <begin position="15"/>
        <end position="32"/>
    </location>
</feature>
<evidence type="ECO:0000256" key="2">
    <source>
        <dbReference type="ARBA" id="ARBA00022448"/>
    </source>
</evidence>
<reference evidence="10 11" key="2">
    <citation type="submission" date="2020-11" db="EMBL/GenBank/DDBJ databases">
        <title>Sulfur oxidizing isolate from Hospital Hole Sinkhole.</title>
        <authorList>
            <person name="Scott K.M."/>
        </authorList>
    </citation>
    <scope>NUCLEOTIDE SEQUENCE [LARGE SCALE GENOMIC DNA]</scope>
    <source>
        <strain evidence="10 11">HH1</strain>
    </source>
</reference>
<dbReference type="EMBL" id="JACBGI020000005">
    <property type="protein sequence ID" value="MBF6057667.1"/>
    <property type="molecule type" value="Genomic_DNA"/>
</dbReference>
<dbReference type="Proteomes" id="UP001193680">
    <property type="component" value="Unassembled WGS sequence"/>
</dbReference>
<reference evidence="10 11" key="1">
    <citation type="submission" date="2020-06" db="EMBL/GenBank/DDBJ databases">
        <authorList>
            <person name="Scott K."/>
        </authorList>
    </citation>
    <scope>NUCLEOTIDE SEQUENCE [LARGE SCALE GENOMIC DNA]</scope>
    <source>
        <strain evidence="10 11">HH1</strain>
    </source>
</reference>
<keyword evidence="5 9" id="KW-0812">Transmembrane</keyword>
<evidence type="ECO:0000256" key="4">
    <source>
        <dbReference type="ARBA" id="ARBA00022519"/>
    </source>
</evidence>
<keyword evidence="7 9" id="KW-0472">Membrane</keyword>
<proteinExistence type="inferred from homology"/>